<evidence type="ECO:0000256" key="1">
    <source>
        <dbReference type="SAM" id="Phobius"/>
    </source>
</evidence>
<proteinExistence type="predicted"/>
<evidence type="ECO:0000313" key="3">
    <source>
        <dbReference type="Proteomes" id="UP000276215"/>
    </source>
</evidence>
<keyword evidence="1" id="KW-0472">Membrane</keyword>
<feature type="transmembrane region" description="Helical" evidence="1">
    <location>
        <begin position="12"/>
        <end position="29"/>
    </location>
</feature>
<gene>
    <name evidence="2" type="ORF">L873DRAFT_1011295</name>
</gene>
<protein>
    <submittedName>
        <fullName evidence="2">Uncharacterized protein</fullName>
    </submittedName>
</protein>
<dbReference type="AlphaFoldDB" id="A0A3N4JP74"/>
<dbReference type="EMBL" id="ML120393">
    <property type="protein sequence ID" value="RPA98788.1"/>
    <property type="molecule type" value="Genomic_DNA"/>
</dbReference>
<name>A0A3N4JP74_9PEZI</name>
<dbReference type="InterPro" id="IPR009053">
    <property type="entry name" value="Prefoldin"/>
</dbReference>
<dbReference type="OrthoDB" id="248120at2759"/>
<sequence>MWYLNNCGFQEILRYLSTLFSLAIIIPTTNNSQMSAQALQDLTDEFQSLSKDMSTIIQARQKLDSQLQENKSVQKCVLSFPARSMYSAAFARMLSFILGFFSHFRASKKHSSAE</sequence>
<keyword evidence="1" id="KW-0812">Transmembrane</keyword>
<accession>A0A3N4JP74</accession>
<evidence type="ECO:0000313" key="2">
    <source>
        <dbReference type="EMBL" id="RPA98788.1"/>
    </source>
</evidence>
<reference evidence="2 3" key="1">
    <citation type="journal article" date="2018" name="Nat. Ecol. Evol.">
        <title>Pezizomycetes genomes reveal the molecular basis of ectomycorrhizal truffle lifestyle.</title>
        <authorList>
            <person name="Murat C."/>
            <person name="Payen T."/>
            <person name="Noel B."/>
            <person name="Kuo A."/>
            <person name="Morin E."/>
            <person name="Chen J."/>
            <person name="Kohler A."/>
            <person name="Krizsan K."/>
            <person name="Balestrini R."/>
            <person name="Da Silva C."/>
            <person name="Montanini B."/>
            <person name="Hainaut M."/>
            <person name="Levati E."/>
            <person name="Barry K.W."/>
            <person name="Belfiori B."/>
            <person name="Cichocki N."/>
            <person name="Clum A."/>
            <person name="Dockter R.B."/>
            <person name="Fauchery L."/>
            <person name="Guy J."/>
            <person name="Iotti M."/>
            <person name="Le Tacon F."/>
            <person name="Lindquist E.A."/>
            <person name="Lipzen A."/>
            <person name="Malagnac F."/>
            <person name="Mello A."/>
            <person name="Molinier V."/>
            <person name="Miyauchi S."/>
            <person name="Poulain J."/>
            <person name="Riccioni C."/>
            <person name="Rubini A."/>
            <person name="Sitrit Y."/>
            <person name="Splivallo R."/>
            <person name="Traeger S."/>
            <person name="Wang M."/>
            <person name="Zifcakova L."/>
            <person name="Wipf D."/>
            <person name="Zambonelli A."/>
            <person name="Paolocci F."/>
            <person name="Nowrousian M."/>
            <person name="Ottonello S."/>
            <person name="Baldrian P."/>
            <person name="Spatafora J.W."/>
            <person name="Henrissat B."/>
            <person name="Nagy L.G."/>
            <person name="Aury J.M."/>
            <person name="Wincker P."/>
            <person name="Grigoriev I.V."/>
            <person name="Bonfante P."/>
            <person name="Martin F.M."/>
        </authorList>
    </citation>
    <scope>NUCLEOTIDE SEQUENCE [LARGE SCALE GENOMIC DNA]</scope>
    <source>
        <strain evidence="2 3">120613-1</strain>
    </source>
</reference>
<keyword evidence="1" id="KW-1133">Transmembrane helix</keyword>
<organism evidence="2 3">
    <name type="scientific">Choiromyces venosus 120613-1</name>
    <dbReference type="NCBI Taxonomy" id="1336337"/>
    <lineage>
        <taxon>Eukaryota</taxon>
        <taxon>Fungi</taxon>
        <taxon>Dikarya</taxon>
        <taxon>Ascomycota</taxon>
        <taxon>Pezizomycotina</taxon>
        <taxon>Pezizomycetes</taxon>
        <taxon>Pezizales</taxon>
        <taxon>Tuberaceae</taxon>
        <taxon>Choiromyces</taxon>
    </lineage>
</organism>
<dbReference type="Gene3D" id="1.10.287.370">
    <property type="match status" value="1"/>
</dbReference>
<keyword evidence="3" id="KW-1185">Reference proteome</keyword>
<dbReference type="STRING" id="1336337.A0A3N4JP74"/>
<dbReference type="Proteomes" id="UP000276215">
    <property type="component" value="Unassembled WGS sequence"/>
</dbReference>
<feature type="transmembrane region" description="Helical" evidence="1">
    <location>
        <begin position="85"/>
        <end position="104"/>
    </location>
</feature>